<gene>
    <name evidence="2" type="ORF">BJP34_28275</name>
</gene>
<dbReference type="InterPro" id="IPR052020">
    <property type="entry name" value="Cyclic_di-GMP/3'3'-cGAMP_PDE"/>
</dbReference>
<evidence type="ECO:0000313" key="3">
    <source>
        <dbReference type="Proteomes" id="UP000177870"/>
    </source>
</evidence>
<reference evidence="3" key="1">
    <citation type="submission" date="2016-10" db="EMBL/GenBank/DDBJ databases">
        <title>Comparative genomics uncovers the prolific and rare metabolic potential of the cyanobacterial genus Moorea.</title>
        <authorList>
            <person name="Leao T."/>
            <person name="Castelao G."/>
            <person name="Korobeynikov A."/>
            <person name="Monroe E.A."/>
            <person name="Podell S."/>
            <person name="Glukhov E."/>
            <person name="Allen E."/>
            <person name="Gerwick W.H."/>
            <person name="Gerwick L."/>
        </authorList>
    </citation>
    <scope>NUCLEOTIDE SEQUENCE [LARGE SCALE GENOMIC DNA]</scope>
    <source>
        <strain evidence="3">PAL-8-15-08-1</strain>
    </source>
</reference>
<dbReference type="PANTHER" id="PTHR45228">
    <property type="entry name" value="CYCLIC DI-GMP PHOSPHODIESTERASE TM_0186-RELATED"/>
    <property type="match status" value="1"/>
</dbReference>
<dbReference type="InterPro" id="IPR003607">
    <property type="entry name" value="HD/PDEase_dom"/>
</dbReference>
<dbReference type="AlphaFoldDB" id="A0A1D8TZF4"/>
<organism evidence="2 3">
    <name type="scientific">Moorena producens PAL-8-15-08-1</name>
    <dbReference type="NCBI Taxonomy" id="1458985"/>
    <lineage>
        <taxon>Bacteria</taxon>
        <taxon>Bacillati</taxon>
        <taxon>Cyanobacteriota</taxon>
        <taxon>Cyanophyceae</taxon>
        <taxon>Coleofasciculales</taxon>
        <taxon>Coleofasciculaceae</taxon>
        <taxon>Moorena</taxon>
    </lineage>
</organism>
<name>A0A1D8TZF4_9CYAN</name>
<dbReference type="EMBL" id="CP017599">
    <property type="protein sequence ID" value="AOX02816.1"/>
    <property type="molecule type" value="Genomic_DNA"/>
</dbReference>
<proteinExistence type="predicted"/>
<keyword evidence="2" id="KW-0378">Hydrolase</keyword>
<dbReference type="GO" id="GO:0016787">
    <property type="term" value="F:hydrolase activity"/>
    <property type="evidence" value="ECO:0007669"/>
    <property type="project" value="UniProtKB-KW"/>
</dbReference>
<evidence type="ECO:0000259" key="1">
    <source>
        <dbReference type="PROSITE" id="PS51832"/>
    </source>
</evidence>
<dbReference type="KEGG" id="mpro:BJP34_28275"/>
<dbReference type="SUPFAM" id="SSF109604">
    <property type="entry name" value="HD-domain/PDEase-like"/>
    <property type="match status" value="1"/>
</dbReference>
<sequence>MLRSGDADILNFLEQIQLARNVPIGLRCYRLRTMCMHFGRWLNLEPEAMRQLVFLCYCHGLGKISIPDQILFKTGPLTEKEWTKVKEYPEVSELICNQHPFLKEFAFLVRTHQERLNGTGYPDGLRGEKIPYIVQVFQLVNAADAIISKRLYRNRSDPPGIRPYWKQAVAEITKEINVGARDPELCEKFFRFLELYYRGGG</sequence>
<dbReference type="RefSeq" id="WP_070395214.1">
    <property type="nucleotide sequence ID" value="NZ_CP017599.1"/>
</dbReference>
<feature type="domain" description="HD-GYP" evidence="1">
    <location>
        <begin position="2"/>
        <end position="197"/>
    </location>
</feature>
<accession>A0A1D8TZF4</accession>
<dbReference type="Gene3D" id="1.10.3210.10">
    <property type="entry name" value="Hypothetical protein af1432"/>
    <property type="match status" value="1"/>
</dbReference>
<dbReference type="InterPro" id="IPR037522">
    <property type="entry name" value="HD_GYP_dom"/>
</dbReference>
<dbReference type="Proteomes" id="UP000177870">
    <property type="component" value="Chromosome"/>
</dbReference>
<dbReference type="OrthoDB" id="9804747at2"/>
<dbReference type="Pfam" id="PF13487">
    <property type="entry name" value="HD_5"/>
    <property type="match status" value="1"/>
</dbReference>
<dbReference type="STRING" id="1458985.BJP34_28275"/>
<dbReference type="PROSITE" id="PS51832">
    <property type="entry name" value="HD_GYP"/>
    <property type="match status" value="1"/>
</dbReference>
<evidence type="ECO:0000313" key="2">
    <source>
        <dbReference type="EMBL" id="AOX02816.1"/>
    </source>
</evidence>
<protein>
    <submittedName>
        <fullName evidence="2">Phosphohydrolase</fullName>
    </submittedName>
</protein>
<dbReference type="CDD" id="cd00077">
    <property type="entry name" value="HDc"/>
    <property type="match status" value="1"/>
</dbReference>